<protein>
    <submittedName>
        <fullName evidence="4">Short-chain dehydrogenase</fullName>
    </submittedName>
</protein>
<dbReference type="InterPro" id="IPR057326">
    <property type="entry name" value="KR_dom"/>
</dbReference>
<comment type="caution">
    <text evidence="4">The sequence shown here is derived from an EMBL/GenBank/DDBJ whole genome shotgun (WGS) entry which is preliminary data.</text>
</comment>
<dbReference type="Gene3D" id="3.40.50.720">
    <property type="entry name" value="NAD(P)-binding Rossmann-like Domain"/>
    <property type="match status" value="1"/>
</dbReference>
<dbReference type="InterPro" id="IPR036291">
    <property type="entry name" value="NAD(P)-bd_dom_sf"/>
</dbReference>
<dbReference type="InterPro" id="IPR002347">
    <property type="entry name" value="SDR_fam"/>
</dbReference>
<dbReference type="Proteomes" id="UP000216361">
    <property type="component" value="Unassembled WGS sequence"/>
</dbReference>
<keyword evidence="5" id="KW-1185">Reference proteome</keyword>
<reference evidence="4 5" key="1">
    <citation type="submission" date="2017-07" db="EMBL/GenBank/DDBJ databases">
        <title>Elstera cyanobacteriorum sp. nov., a novel bacterium isolated from cyanobacterial aggregates in a eutrophic lake.</title>
        <authorList>
            <person name="Cai H."/>
        </authorList>
    </citation>
    <scope>NUCLEOTIDE SEQUENCE [LARGE SCALE GENOMIC DNA]</scope>
    <source>
        <strain evidence="4 5">TH019</strain>
    </source>
</reference>
<dbReference type="AlphaFoldDB" id="A0A255XNV4"/>
<proteinExistence type="inferred from homology"/>
<name>A0A255XNV4_9PROT</name>
<dbReference type="PRINTS" id="PR00081">
    <property type="entry name" value="GDHRDH"/>
</dbReference>
<evidence type="ECO:0000259" key="3">
    <source>
        <dbReference type="SMART" id="SM00822"/>
    </source>
</evidence>
<accession>A0A255XNV4</accession>
<keyword evidence="2" id="KW-0560">Oxidoreductase</keyword>
<dbReference type="RefSeq" id="WP_094408926.1">
    <property type="nucleotide sequence ID" value="NZ_BMJZ01000001.1"/>
</dbReference>
<evidence type="ECO:0000256" key="2">
    <source>
        <dbReference type="ARBA" id="ARBA00023002"/>
    </source>
</evidence>
<dbReference type="PANTHER" id="PTHR44196:SF1">
    <property type="entry name" value="DEHYDROGENASE_REDUCTASE SDR FAMILY MEMBER 7B"/>
    <property type="match status" value="1"/>
</dbReference>
<sequence length="258" mass="26660">MTRGGPVPPRCLLITGASSGIGAALAEAYAAPGVTLRLTGRDATRLAQVAYQCTAAGAVVETTVLDVTDAAAMAATVLDWDAAVPFDLVIANAGISAGSGAGLESEADLRQVTDINVIGTINTLAPLLPRLTARQQGHVAVMASLAGYRGLAGAAAYCASKAWVKAYGEALRLTLAPLGVRVSVICPGFVKSRITDQNKFPMPFLMPAPRAAQIIKSALAANRARIAFPWPMAAAIHLIAALPAAWADRLLQRLPQKT</sequence>
<dbReference type="GO" id="GO:0016491">
    <property type="term" value="F:oxidoreductase activity"/>
    <property type="evidence" value="ECO:0007669"/>
    <property type="project" value="UniProtKB-KW"/>
</dbReference>
<dbReference type="Pfam" id="PF00106">
    <property type="entry name" value="adh_short"/>
    <property type="match status" value="1"/>
</dbReference>
<evidence type="ECO:0000256" key="1">
    <source>
        <dbReference type="ARBA" id="ARBA00006484"/>
    </source>
</evidence>
<dbReference type="SMART" id="SM00822">
    <property type="entry name" value="PKS_KR"/>
    <property type="match status" value="1"/>
</dbReference>
<gene>
    <name evidence="4" type="ORF">CHR90_10395</name>
</gene>
<dbReference type="SUPFAM" id="SSF51735">
    <property type="entry name" value="NAD(P)-binding Rossmann-fold domains"/>
    <property type="match status" value="1"/>
</dbReference>
<comment type="similarity">
    <text evidence="1">Belongs to the short-chain dehydrogenases/reductases (SDR) family.</text>
</comment>
<dbReference type="PANTHER" id="PTHR44196">
    <property type="entry name" value="DEHYDROGENASE/REDUCTASE SDR FAMILY MEMBER 7B"/>
    <property type="match status" value="1"/>
</dbReference>
<dbReference type="OrthoDB" id="335726at2"/>
<feature type="domain" description="Ketoreductase" evidence="3">
    <location>
        <begin position="10"/>
        <end position="193"/>
    </location>
</feature>
<organism evidence="4 5">
    <name type="scientific">Elstera cyanobacteriorum</name>
    <dbReference type="NCBI Taxonomy" id="2022747"/>
    <lineage>
        <taxon>Bacteria</taxon>
        <taxon>Pseudomonadati</taxon>
        <taxon>Pseudomonadota</taxon>
        <taxon>Alphaproteobacteria</taxon>
        <taxon>Rhodospirillales</taxon>
        <taxon>Rhodospirillaceae</taxon>
        <taxon>Elstera</taxon>
    </lineage>
</organism>
<evidence type="ECO:0000313" key="4">
    <source>
        <dbReference type="EMBL" id="OYQ18663.1"/>
    </source>
</evidence>
<evidence type="ECO:0000313" key="5">
    <source>
        <dbReference type="Proteomes" id="UP000216361"/>
    </source>
</evidence>
<dbReference type="EMBL" id="NOXS01000032">
    <property type="protein sequence ID" value="OYQ18663.1"/>
    <property type="molecule type" value="Genomic_DNA"/>
</dbReference>
<dbReference type="GO" id="GO:0016020">
    <property type="term" value="C:membrane"/>
    <property type="evidence" value="ECO:0007669"/>
    <property type="project" value="TreeGrafter"/>
</dbReference>